<dbReference type="RefSeq" id="WP_377374806.1">
    <property type="nucleotide sequence ID" value="NZ_JBHSSW010000003.1"/>
</dbReference>
<gene>
    <name evidence="1" type="ORF">ACFQDM_02105</name>
</gene>
<proteinExistence type="predicted"/>
<dbReference type="Proteomes" id="UP001596303">
    <property type="component" value="Unassembled WGS sequence"/>
</dbReference>
<dbReference type="PANTHER" id="PTHR33639:SF2">
    <property type="entry name" value="DUF393 DOMAIN-CONTAINING PROTEIN"/>
    <property type="match status" value="1"/>
</dbReference>
<sequence length="143" mass="16388">MTEQAPIYVYDGVCVLCSGAVQYVLRHDRSDPPIRFVDILSAEGRALSATHGIDPENPKSFIYIEDGKAYTQSDAVFALFDRSGGAARYLKLFRFVPRPVRDWAYRLIARNRYRIFGRRDQCYIPAPDERDRFSLSEDVSSAR</sequence>
<accession>A0ABW1S6J0</accession>
<dbReference type="InterPro" id="IPR007263">
    <property type="entry name" value="DCC1-like"/>
</dbReference>
<protein>
    <submittedName>
        <fullName evidence="1">Thiol-disulfide oxidoreductase DCC family protein</fullName>
    </submittedName>
</protein>
<evidence type="ECO:0000313" key="2">
    <source>
        <dbReference type="Proteomes" id="UP001596303"/>
    </source>
</evidence>
<reference evidence="2" key="1">
    <citation type="journal article" date="2019" name="Int. J. Syst. Evol. Microbiol.">
        <title>The Global Catalogue of Microorganisms (GCM) 10K type strain sequencing project: providing services to taxonomists for standard genome sequencing and annotation.</title>
        <authorList>
            <consortium name="The Broad Institute Genomics Platform"/>
            <consortium name="The Broad Institute Genome Sequencing Center for Infectious Disease"/>
            <person name="Wu L."/>
            <person name="Ma J."/>
        </authorList>
    </citation>
    <scope>NUCLEOTIDE SEQUENCE [LARGE SCALE GENOMIC DNA]</scope>
    <source>
        <strain evidence="2">CGMCC-1.15741</strain>
    </source>
</reference>
<name>A0ABW1S6J0_9PROT</name>
<evidence type="ECO:0000313" key="1">
    <source>
        <dbReference type="EMBL" id="MFC6196851.1"/>
    </source>
</evidence>
<keyword evidence="2" id="KW-1185">Reference proteome</keyword>
<dbReference type="Pfam" id="PF04134">
    <property type="entry name" value="DCC1-like"/>
    <property type="match status" value="1"/>
</dbReference>
<organism evidence="1 2">
    <name type="scientific">Ponticaulis profundi</name>
    <dbReference type="NCBI Taxonomy" id="2665222"/>
    <lineage>
        <taxon>Bacteria</taxon>
        <taxon>Pseudomonadati</taxon>
        <taxon>Pseudomonadota</taxon>
        <taxon>Alphaproteobacteria</taxon>
        <taxon>Hyphomonadales</taxon>
        <taxon>Hyphomonadaceae</taxon>
        <taxon>Ponticaulis</taxon>
    </lineage>
</organism>
<dbReference type="EMBL" id="JBHSSW010000003">
    <property type="protein sequence ID" value="MFC6196851.1"/>
    <property type="molecule type" value="Genomic_DNA"/>
</dbReference>
<dbReference type="InterPro" id="IPR052927">
    <property type="entry name" value="DCC_oxidoreductase"/>
</dbReference>
<comment type="caution">
    <text evidence="1">The sequence shown here is derived from an EMBL/GenBank/DDBJ whole genome shotgun (WGS) entry which is preliminary data.</text>
</comment>
<dbReference type="PANTHER" id="PTHR33639">
    <property type="entry name" value="THIOL-DISULFIDE OXIDOREDUCTASE DCC"/>
    <property type="match status" value="1"/>
</dbReference>